<evidence type="ECO:0000313" key="3">
    <source>
        <dbReference type="Proteomes" id="UP000034961"/>
    </source>
</evidence>
<evidence type="ECO:0000256" key="1">
    <source>
        <dbReference type="SAM" id="MobiDB-lite"/>
    </source>
</evidence>
<comment type="caution">
    <text evidence="2">The sequence shown here is derived from an EMBL/GenBank/DDBJ whole genome shotgun (WGS) entry which is preliminary data.</text>
</comment>
<protein>
    <submittedName>
        <fullName evidence="2">Uncharacterized protein</fullName>
    </submittedName>
</protein>
<organism evidence="2 3">
    <name type="scientific">Candidatus Roizmanbacteria bacterium GW2011_GWA1_41_13</name>
    <dbReference type="NCBI Taxonomy" id="1618474"/>
    <lineage>
        <taxon>Bacteria</taxon>
        <taxon>Candidatus Roizmaniibacteriota</taxon>
    </lineage>
</organism>
<feature type="compositionally biased region" description="Basic and acidic residues" evidence="1">
    <location>
        <begin position="83"/>
        <end position="93"/>
    </location>
</feature>
<dbReference type="EMBL" id="LCAN01000027">
    <property type="protein sequence ID" value="KKR92341.1"/>
    <property type="molecule type" value="Genomic_DNA"/>
</dbReference>
<evidence type="ECO:0000313" key="2">
    <source>
        <dbReference type="EMBL" id="KKR92341.1"/>
    </source>
</evidence>
<dbReference type="AlphaFoldDB" id="A0A0G0UXW4"/>
<reference evidence="2 3" key="1">
    <citation type="journal article" date="2015" name="Nature">
        <title>rRNA introns, odd ribosomes, and small enigmatic genomes across a large radiation of phyla.</title>
        <authorList>
            <person name="Brown C.T."/>
            <person name="Hug L.A."/>
            <person name="Thomas B.C."/>
            <person name="Sharon I."/>
            <person name="Castelle C.J."/>
            <person name="Singh A."/>
            <person name="Wilkins M.J."/>
            <person name="Williams K.H."/>
            <person name="Banfield J.F."/>
        </authorList>
    </citation>
    <scope>NUCLEOTIDE SEQUENCE [LARGE SCALE GENOMIC DNA]</scope>
</reference>
<sequence length="115" mass="12864">MQLPDDKVFAGFGFTKYNKRTRRRAGADDRACLENKYSRKAIRGSNPLASANCLQEVNSMPEIDEQQSNNGESQPFPFNQLEDLLRRGERIDSDTGGDVQIETGDNPLPTENATQ</sequence>
<proteinExistence type="predicted"/>
<feature type="region of interest" description="Disordered" evidence="1">
    <location>
        <begin position="60"/>
        <end position="115"/>
    </location>
</feature>
<dbReference type="Proteomes" id="UP000034961">
    <property type="component" value="Unassembled WGS sequence"/>
</dbReference>
<name>A0A0G0UXW4_9BACT</name>
<gene>
    <name evidence="2" type="ORF">UU41_C0027G0002</name>
</gene>
<feature type="compositionally biased region" description="Polar residues" evidence="1">
    <location>
        <begin position="66"/>
        <end position="77"/>
    </location>
</feature>
<accession>A0A0G0UXW4</accession>